<dbReference type="SUPFAM" id="SSF52096">
    <property type="entry name" value="ClpP/crotonase"/>
    <property type="match status" value="1"/>
</dbReference>
<comment type="catalytic activity">
    <reaction evidence="2">
        <text>3-hydroxy-2-methylpropanoyl-CoA + H2O = 3-hydroxy-2-methylpropanoate + CoA + H(+)</text>
        <dbReference type="Rhea" id="RHEA:20888"/>
        <dbReference type="ChEBI" id="CHEBI:11805"/>
        <dbReference type="ChEBI" id="CHEBI:15377"/>
        <dbReference type="ChEBI" id="CHEBI:15378"/>
        <dbReference type="ChEBI" id="CHEBI:57287"/>
        <dbReference type="ChEBI" id="CHEBI:57340"/>
        <dbReference type="EC" id="3.1.2.4"/>
    </reaction>
</comment>
<proteinExistence type="inferred from homology"/>
<evidence type="ECO:0000313" key="4">
    <source>
        <dbReference type="EnsemblPlants" id="Solyc01g108800.3.1"/>
    </source>
</evidence>
<dbReference type="CDD" id="cd06558">
    <property type="entry name" value="crotonase-like"/>
    <property type="match status" value="1"/>
</dbReference>
<sequence>MASSNNGGTNEILVEETGSVRTFILNRPKMLNALSSQMIHRLTELFYASEEDPNVKMIILKGQGRAFCVGGDLSLILPSLRNWKIGANFFLKQYTLNYVMATYSKTQVSILNGIVMGGGAGASIHGRFRVATEKSVFAMPETVLGHFPDVGASYFLSRLPGFFGEYAGLTGSRLDGAEMLACGLATHFVSSDVYSPSLIFSLFFPFTIASIGNQKLPLLEQALVQVNSSDPDAISAIISCFSHTPNLKEESPYHKMKIINHCFSRRTIEEIISTLESEALDKKDEWISSTIQSLKKASPTSLKISLRSVSQSIPCDTITLSPKLLLIRNWSCRMKYGKRYLAWFDIGSIAGDTSSSNKNMMKSCSQPHLESLSARSYCLDLATTFLESSSIREGRLQSVGSCLVREYRMACHVFRGEFSKDLFEGHRAILIDRDRNPKWEPSKLELIRDDDVDRYFSKVDDEDWEDLKLPPRSNLPQYAIAKL</sequence>
<dbReference type="PANTHER" id="PTHR43176">
    <property type="entry name" value="3-HYDROXYISOBUTYRYL-COA HYDROLASE-RELATED"/>
    <property type="match status" value="1"/>
</dbReference>
<comment type="pathway">
    <text evidence="2">Amino-acid degradation; L-valine degradation.</text>
</comment>
<keyword evidence="1 2" id="KW-0378">Hydrolase</keyword>
<dbReference type="Gene3D" id="3.90.226.10">
    <property type="entry name" value="2-enoyl-CoA Hydratase, Chain A, domain 1"/>
    <property type="match status" value="2"/>
</dbReference>
<feature type="domain" description="Enoyl-CoA hydratase/isomerase" evidence="3">
    <location>
        <begin position="211"/>
        <end position="312"/>
    </location>
</feature>
<dbReference type="GO" id="GO:0006574">
    <property type="term" value="P:L-valine catabolic process"/>
    <property type="evidence" value="ECO:0000318"/>
    <property type="project" value="GO_Central"/>
</dbReference>
<dbReference type="Proteomes" id="UP000004994">
    <property type="component" value="Chromosome 1"/>
</dbReference>
<comment type="similarity">
    <text evidence="2">Belongs to the enoyl-CoA hydratase/isomerase family.</text>
</comment>
<dbReference type="STRING" id="4081.A0A3Q7ET60"/>
<evidence type="ECO:0000259" key="3">
    <source>
        <dbReference type="Pfam" id="PF16113"/>
    </source>
</evidence>
<dbReference type="Gramene" id="Solyc01g108800.3.1">
    <property type="protein sequence ID" value="Solyc01g108800.3.1"/>
    <property type="gene ID" value="Solyc01g108800.3"/>
</dbReference>
<dbReference type="OMA" id="ACLTREY"/>
<dbReference type="AlphaFoldDB" id="A0A3Q7ET60"/>
<dbReference type="Pfam" id="PF16113">
    <property type="entry name" value="ECH_2"/>
    <property type="match status" value="3"/>
</dbReference>
<protein>
    <recommendedName>
        <fullName evidence="2">3-hydroxyisobutyryl-CoA hydrolase</fullName>
        <shortName evidence="2">HIB-CoA hydrolase</shortName>
        <shortName evidence="2">HIBYL-CoA-H</shortName>
        <ecNumber evidence="2">3.1.2.4</ecNumber>
    </recommendedName>
    <alternativeName>
        <fullName evidence="2">3-hydroxyisobutyryl-coenzyme A hydrolase</fullName>
    </alternativeName>
</protein>
<dbReference type="FunCoup" id="A0A3Q7ET60">
    <property type="interactions" value="2693"/>
</dbReference>
<dbReference type="EnsemblPlants" id="Solyc01g108800.3.1">
    <property type="protein sequence ID" value="Solyc01g108800.3.1"/>
    <property type="gene ID" value="Solyc01g108800.3"/>
</dbReference>
<dbReference type="InParanoid" id="A0A3Q7ET60"/>
<evidence type="ECO:0000313" key="5">
    <source>
        <dbReference type="Proteomes" id="UP000004994"/>
    </source>
</evidence>
<evidence type="ECO:0000256" key="1">
    <source>
        <dbReference type="ARBA" id="ARBA00022801"/>
    </source>
</evidence>
<dbReference type="EC" id="3.1.2.4" evidence="2"/>
<accession>A0A3Q7ET60</accession>
<dbReference type="GO" id="GO:0003860">
    <property type="term" value="F:3-hydroxyisobutyryl-CoA hydrolase activity"/>
    <property type="evidence" value="ECO:0000318"/>
    <property type="project" value="GO_Central"/>
</dbReference>
<dbReference type="InterPro" id="IPR032259">
    <property type="entry name" value="HIBYL-CoA-H"/>
</dbReference>
<comment type="function">
    <text evidence="2">Hydrolyzes 3-hydroxyisobutyryl-CoA (HIBYL-CoA), a saline catabolite. Has high activity toward isobutyryl-CoA. Could be an isobutyryl-CoA dehydrogenase that functions in valine catabolism.</text>
</comment>
<keyword evidence="5" id="KW-1185">Reference proteome</keyword>
<dbReference type="PANTHER" id="PTHR43176:SF26">
    <property type="entry name" value="3-HYDROXYISOBUTYRYL-COA HYDROLASE"/>
    <property type="match status" value="1"/>
</dbReference>
<organism evidence="4">
    <name type="scientific">Solanum lycopersicum</name>
    <name type="common">Tomato</name>
    <name type="synonym">Lycopersicon esculentum</name>
    <dbReference type="NCBI Taxonomy" id="4081"/>
    <lineage>
        <taxon>Eukaryota</taxon>
        <taxon>Viridiplantae</taxon>
        <taxon>Streptophyta</taxon>
        <taxon>Embryophyta</taxon>
        <taxon>Tracheophyta</taxon>
        <taxon>Spermatophyta</taxon>
        <taxon>Magnoliopsida</taxon>
        <taxon>eudicotyledons</taxon>
        <taxon>Gunneridae</taxon>
        <taxon>Pentapetalae</taxon>
        <taxon>asterids</taxon>
        <taxon>lamiids</taxon>
        <taxon>Solanales</taxon>
        <taxon>Solanaceae</taxon>
        <taxon>Solanoideae</taxon>
        <taxon>Solaneae</taxon>
        <taxon>Solanum</taxon>
        <taxon>Solanum subgen. Lycopersicon</taxon>
    </lineage>
</organism>
<reference evidence="4" key="1">
    <citation type="journal article" date="2012" name="Nature">
        <title>The tomato genome sequence provides insights into fleshy fruit evolution.</title>
        <authorList>
            <consortium name="Tomato Genome Consortium"/>
        </authorList>
    </citation>
    <scope>NUCLEOTIDE SEQUENCE [LARGE SCALE GENOMIC DNA]</scope>
    <source>
        <strain evidence="4">cv. Heinz 1706</strain>
    </source>
</reference>
<reference evidence="4" key="2">
    <citation type="submission" date="2019-01" db="UniProtKB">
        <authorList>
            <consortium name="EnsemblPlants"/>
        </authorList>
    </citation>
    <scope>IDENTIFICATION</scope>
    <source>
        <strain evidence="4">cv. Heinz 1706</strain>
    </source>
</reference>
<name>A0A3Q7ET60_SOLLC</name>
<feature type="domain" description="Enoyl-CoA hydratase/isomerase" evidence="3">
    <location>
        <begin position="387"/>
        <end position="456"/>
    </location>
</feature>
<dbReference type="InterPro" id="IPR045004">
    <property type="entry name" value="ECH_dom"/>
</dbReference>
<dbReference type="InterPro" id="IPR029045">
    <property type="entry name" value="ClpP/crotonase-like_dom_sf"/>
</dbReference>
<feature type="domain" description="Enoyl-CoA hydratase/isomerase" evidence="3">
    <location>
        <begin position="21"/>
        <end position="192"/>
    </location>
</feature>
<evidence type="ECO:0000256" key="2">
    <source>
        <dbReference type="RuleBase" id="RU369070"/>
    </source>
</evidence>